<dbReference type="EMBL" id="SDRB02010843">
    <property type="protein sequence ID" value="THG03938.1"/>
    <property type="molecule type" value="Genomic_DNA"/>
</dbReference>
<evidence type="ECO:0000256" key="1">
    <source>
        <dbReference type="ARBA" id="ARBA00004123"/>
    </source>
</evidence>
<keyword evidence="11" id="KW-1185">Reference proteome</keyword>
<dbReference type="InterPro" id="IPR044810">
    <property type="entry name" value="WRKY_plant"/>
</dbReference>
<sequence>MDTACDRIIDKRDDRRVYSPGISGEKRIMDFFADHNNSCKKPLRVDVKKESTANDGESSRGFTELDTGLNLLTANAESDKSVVVDETSPNIKEKISTNKLAVLQAEMDRMSTENQRLKSALNQMNNNYYALQMHVAALMEHRQQIRKTTTVEEKQMIDVTEKRVVARQFMDLGQAAIVERDDPSQSLSEERTQDCSGSPQTNVSVMNDLQKNSGDEIAAFDPTKCDRRDEQRFGRGKSPDVAEQTREAAMRRVRVSVRARSEAAMISDGCQWRKYGQKMAKGNPCPRAYYRCTMAVGCPVRKQVQRCAEDQTILTTTYEGNHNHPLPPAAMTMASTTSAAATMFLSGSMPSSDGLLNSRTLLSCPPNMATISASAPFPTITLDLTNSPNPSQFHRPQGQFHIPFPNIPQNFSSGPQILSQALYNQSKFSGVQSSQDIMSAITTDPNFTAALVAAITSFMGNVQ</sequence>
<feature type="region of interest" description="Disordered" evidence="8">
    <location>
        <begin position="226"/>
        <end position="247"/>
    </location>
</feature>
<dbReference type="Gene3D" id="2.20.25.80">
    <property type="entry name" value="WRKY domain"/>
    <property type="match status" value="1"/>
</dbReference>
<dbReference type="InterPro" id="IPR003657">
    <property type="entry name" value="WRKY_dom"/>
</dbReference>
<evidence type="ECO:0000256" key="5">
    <source>
        <dbReference type="ARBA" id="ARBA00023242"/>
    </source>
</evidence>
<dbReference type="GO" id="GO:0005634">
    <property type="term" value="C:nucleus"/>
    <property type="evidence" value="ECO:0007669"/>
    <property type="project" value="UniProtKB-SubCell"/>
</dbReference>
<evidence type="ECO:0000256" key="4">
    <source>
        <dbReference type="ARBA" id="ARBA00023163"/>
    </source>
</evidence>
<evidence type="ECO:0000256" key="2">
    <source>
        <dbReference type="ARBA" id="ARBA00023015"/>
    </source>
</evidence>
<comment type="similarity">
    <text evidence="6">Belongs to the WRKY group II-b family.</text>
</comment>
<feature type="region of interest" description="Disordered" evidence="8">
    <location>
        <begin position="177"/>
        <end position="205"/>
    </location>
</feature>
<dbReference type="AlphaFoldDB" id="A0A4S4DLU9"/>
<evidence type="ECO:0000256" key="7">
    <source>
        <dbReference type="SAM" id="Coils"/>
    </source>
</evidence>
<dbReference type="Proteomes" id="UP000306102">
    <property type="component" value="Unassembled WGS sequence"/>
</dbReference>
<evidence type="ECO:0000259" key="9">
    <source>
        <dbReference type="PROSITE" id="PS50811"/>
    </source>
</evidence>
<protein>
    <recommendedName>
        <fullName evidence="9">WRKY domain-containing protein</fullName>
    </recommendedName>
</protein>
<keyword evidence="4" id="KW-0804">Transcription</keyword>
<dbReference type="SMART" id="SM00774">
    <property type="entry name" value="WRKY"/>
    <property type="match status" value="1"/>
</dbReference>
<dbReference type="Pfam" id="PF03106">
    <property type="entry name" value="WRKY"/>
    <property type="match status" value="1"/>
</dbReference>
<accession>A0A4S4DLU9</accession>
<gene>
    <name evidence="10" type="ORF">TEA_008813</name>
</gene>
<dbReference type="GO" id="GO:0043565">
    <property type="term" value="F:sequence-specific DNA binding"/>
    <property type="evidence" value="ECO:0007669"/>
    <property type="project" value="InterPro"/>
</dbReference>
<proteinExistence type="inferred from homology"/>
<feature type="compositionally biased region" description="Polar residues" evidence="8">
    <location>
        <begin position="194"/>
        <end position="205"/>
    </location>
</feature>
<dbReference type="InterPro" id="IPR036576">
    <property type="entry name" value="WRKY_dom_sf"/>
</dbReference>
<keyword evidence="2" id="KW-0805">Transcription regulation</keyword>
<comment type="subcellular location">
    <subcellularLocation>
        <location evidence="1">Nucleus</location>
    </subcellularLocation>
</comment>
<evidence type="ECO:0000313" key="11">
    <source>
        <dbReference type="Proteomes" id="UP000306102"/>
    </source>
</evidence>
<evidence type="ECO:0000256" key="6">
    <source>
        <dbReference type="ARBA" id="ARBA00061007"/>
    </source>
</evidence>
<keyword evidence="3" id="KW-0238">DNA-binding</keyword>
<feature type="domain" description="WRKY" evidence="9">
    <location>
        <begin position="261"/>
        <end position="327"/>
    </location>
</feature>
<reference evidence="10 11" key="1">
    <citation type="journal article" date="2018" name="Proc. Natl. Acad. Sci. U.S.A.">
        <title>Draft genome sequence of Camellia sinensis var. sinensis provides insights into the evolution of the tea genome and tea quality.</title>
        <authorList>
            <person name="Wei C."/>
            <person name="Yang H."/>
            <person name="Wang S."/>
            <person name="Zhao J."/>
            <person name="Liu C."/>
            <person name="Gao L."/>
            <person name="Xia E."/>
            <person name="Lu Y."/>
            <person name="Tai Y."/>
            <person name="She G."/>
            <person name="Sun J."/>
            <person name="Cao H."/>
            <person name="Tong W."/>
            <person name="Gao Q."/>
            <person name="Li Y."/>
            <person name="Deng W."/>
            <person name="Jiang X."/>
            <person name="Wang W."/>
            <person name="Chen Q."/>
            <person name="Zhang S."/>
            <person name="Li H."/>
            <person name="Wu J."/>
            <person name="Wang P."/>
            <person name="Li P."/>
            <person name="Shi C."/>
            <person name="Zheng F."/>
            <person name="Jian J."/>
            <person name="Huang B."/>
            <person name="Shan D."/>
            <person name="Shi M."/>
            <person name="Fang C."/>
            <person name="Yue Y."/>
            <person name="Li F."/>
            <person name="Li D."/>
            <person name="Wei S."/>
            <person name="Han B."/>
            <person name="Jiang C."/>
            <person name="Yin Y."/>
            <person name="Xia T."/>
            <person name="Zhang Z."/>
            <person name="Bennetzen J.L."/>
            <person name="Zhao S."/>
            <person name="Wan X."/>
        </authorList>
    </citation>
    <scope>NUCLEOTIDE SEQUENCE [LARGE SCALE GENOMIC DNA]</scope>
    <source>
        <strain evidence="11">cv. Shuchazao</strain>
        <tissue evidence="10">Leaf</tissue>
    </source>
</reference>
<dbReference type="SUPFAM" id="SSF118290">
    <property type="entry name" value="WRKY DNA-binding domain"/>
    <property type="match status" value="1"/>
</dbReference>
<keyword evidence="5" id="KW-0539">Nucleus</keyword>
<feature type="compositionally biased region" description="Basic and acidic residues" evidence="8">
    <location>
        <begin position="178"/>
        <end position="193"/>
    </location>
</feature>
<name>A0A4S4DLU9_CAMSN</name>
<dbReference type="PANTHER" id="PTHR31429:SF81">
    <property type="entry name" value="TRANSCRIPTION FACTOR WRKY FAMILY-RELATED"/>
    <property type="match status" value="1"/>
</dbReference>
<keyword evidence="7" id="KW-0175">Coiled coil</keyword>
<evidence type="ECO:0000256" key="3">
    <source>
        <dbReference type="ARBA" id="ARBA00023125"/>
    </source>
</evidence>
<dbReference type="PROSITE" id="PS50811">
    <property type="entry name" value="WRKY"/>
    <property type="match status" value="1"/>
</dbReference>
<feature type="coiled-coil region" evidence="7">
    <location>
        <begin position="100"/>
        <end position="127"/>
    </location>
</feature>
<comment type="caution">
    <text evidence="10">The sequence shown here is derived from an EMBL/GenBank/DDBJ whole genome shotgun (WGS) entry which is preliminary data.</text>
</comment>
<dbReference type="PANTHER" id="PTHR31429">
    <property type="entry name" value="WRKY TRANSCRIPTION FACTOR 36-RELATED"/>
    <property type="match status" value="1"/>
</dbReference>
<evidence type="ECO:0000313" key="10">
    <source>
        <dbReference type="EMBL" id="THG03938.1"/>
    </source>
</evidence>
<evidence type="ECO:0000256" key="8">
    <source>
        <dbReference type="SAM" id="MobiDB-lite"/>
    </source>
</evidence>
<organism evidence="10 11">
    <name type="scientific">Camellia sinensis var. sinensis</name>
    <name type="common">China tea</name>
    <dbReference type="NCBI Taxonomy" id="542762"/>
    <lineage>
        <taxon>Eukaryota</taxon>
        <taxon>Viridiplantae</taxon>
        <taxon>Streptophyta</taxon>
        <taxon>Embryophyta</taxon>
        <taxon>Tracheophyta</taxon>
        <taxon>Spermatophyta</taxon>
        <taxon>Magnoliopsida</taxon>
        <taxon>eudicotyledons</taxon>
        <taxon>Gunneridae</taxon>
        <taxon>Pentapetalae</taxon>
        <taxon>asterids</taxon>
        <taxon>Ericales</taxon>
        <taxon>Theaceae</taxon>
        <taxon>Camellia</taxon>
    </lineage>
</organism>
<dbReference type="FunFam" id="2.20.25.80:FF:000002">
    <property type="entry name" value="probable WRKY transcription factor 31"/>
    <property type="match status" value="1"/>
</dbReference>
<dbReference type="GO" id="GO:0003700">
    <property type="term" value="F:DNA-binding transcription factor activity"/>
    <property type="evidence" value="ECO:0007669"/>
    <property type="project" value="InterPro"/>
</dbReference>